<evidence type="ECO:0000313" key="1">
    <source>
        <dbReference type="EMBL" id="MBO1429787.1"/>
    </source>
</evidence>
<gene>
    <name evidence="1" type="ORF">J4P68_10115</name>
</gene>
<protein>
    <submittedName>
        <fullName evidence="1">Uncharacterized protein</fullName>
    </submittedName>
</protein>
<name>A0ABS3MED2_9BRAD</name>
<dbReference type="RefSeq" id="WP_207832236.1">
    <property type="nucleotide sequence ID" value="NZ_CP088282.1"/>
</dbReference>
<dbReference type="Proteomes" id="UP000692816">
    <property type="component" value="Unassembled WGS sequence"/>
</dbReference>
<proteinExistence type="predicted"/>
<organism evidence="1 2">
    <name type="scientific">Bradyrhizobium quebecense</name>
    <dbReference type="NCBI Taxonomy" id="2748629"/>
    <lineage>
        <taxon>Bacteria</taxon>
        <taxon>Pseudomonadati</taxon>
        <taxon>Pseudomonadota</taxon>
        <taxon>Alphaproteobacteria</taxon>
        <taxon>Hyphomicrobiales</taxon>
        <taxon>Nitrobacteraceae</taxon>
        <taxon>Bradyrhizobium</taxon>
    </lineage>
</organism>
<sequence length="79" mass="8892">MTTYRYTLSIGDSEFIALDAALKLMIEHCEAQLAAGHDAPYWARKHHCSKMLEKLRAAVSTSEMTSTSSFCLPQRPEDE</sequence>
<reference evidence="1" key="1">
    <citation type="journal article" date="2021" name="Int. J. Syst. Evol. Microbiol.">
        <title>Bradyrhizobium septentrionale sp. nov. (sv. septentrionale) and Bradyrhizobium quebecense sp. nov. (sv. septentrionale) associated with legumes native to Canada possess rearranged symbiosis genes and numerous insertion sequences.</title>
        <authorList>
            <person name="Bromfield E.S.P."/>
            <person name="Cloutier S."/>
        </authorList>
    </citation>
    <scope>NUCLEOTIDE SEQUENCE</scope>
    <source>
        <strain evidence="1">12S5</strain>
    </source>
</reference>
<keyword evidence="2" id="KW-1185">Reference proteome</keyword>
<accession>A0ABS3MED2</accession>
<dbReference type="EMBL" id="JAGEPA010000001">
    <property type="protein sequence ID" value="MBO1429787.1"/>
    <property type="molecule type" value="Genomic_DNA"/>
</dbReference>
<comment type="caution">
    <text evidence="1">The sequence shown here is derived from an EMBL/GenBank/DDBJ whole genome shotgun (WGS) entry which is preliminary data.</text>
</comment>
<evidence type="ECO:0000313" key="2">
    <source>
        <dbReference type="Proteomes" id="UP000692816"/>
    </source>
</evidence>